<name>A0ABP1G8G6_9CHLO</name>
<feature type="domain" description="EF-hand" evidence="8">
    <location>
        <begin position="626"/>
        <end position="661"/>
    </location>
</feature>
<dbReference type="InterPro" id="IPR002048">
    <property type="entry name" value="EF_hand_dom"/>
</dbReference>
<evidence type="ECO:0000256" key="4">
    <source>
        <dbReference type="ARBA" id="ARBA00022989"/>
    </source>
</evidence>
<protein>
    <submittedName>
        <fullName evidence="9">G11643 protein</fullName>
    </submittedName>
</protein>
<dbReference type="InterPro" id="IPR010920">
    <property type="entry name" value="LSM_dom_sf"/>
</dbReference>
<feature type="compositionally biased region" description="Basic and acidic residues" evidence="6">
    <location>
        <begin position="111"/>
        <end position="123"/>
    </location>
</feature>
<feature type="region of interest" description="Disordered" evidence="6">
    <location>
        <begin position="12"/>
        <end position="31"/>
    </location>
</feature>
<dbReference type="PANTHER" id="PTHR31618">
    <property type="entry name" value="MECHANOSENSITIVE ION CHANNEL PROTEIN 5"/>
    <property type="match status" value="1"/>
</dbReference>
<dbReference type="InterPro" id="IPR018247">
    <property type="entry name" value="EF_Hand_1_Ca_BS"/>
</dbReference>
<dbReference type="PROSITE" id="PS50222">
    <property type="entry name" value="EF_HAND_2"/>
    <property type="match status" value="1"/>
</dbReference>
<evidence type="ECO:0000256" key="2">
    <source>
        <dbReference type="ARBA" id="ARBA00008017"/>
    </source>
</evidence>
<feature type="region of interest" description="Disordered" evidence="6">
    <location>
        <begin position="898"/>
        <end position="920"/>
    </location>
</feature>
<feature type="region of interest" description="Disordered" evidence="6">
    <location>
        <begin position="481"/>
        <end position="506"/>
    </location>
</feature>
<comment type="subcellular location">
    <subcellularLocation>
        <location evidence="1">Membrane</location>
        <topology evidence="1">Multi-pass membrane protein</topology>
    </subcellularLocation>
</comment>
<feature type="region of interest" description="Disordered" evidence="6">
    <location>
        <begin position="46"/>
        <end position="123"/>
    </location>
</feature>
<feature type="compositionally biased region" description="Low complexity" evidence="6">
    <location>
        <begin position="91"/>
        <end position="100"/>
    </location>
</feature>
<comment type="caution">
    <text evidence="9">The sequence shown here is derived from an EMBL/GenBank/DDBJ whole genome shotgun (WGS) entry which is preliminary data.</text>
</comment>
<feature type="compositionally biased region" description="Basic and acidic residues" evidence="6">
    <location>
        <begin position="483"/>
        <end position="505"/>
    </location>
</feature>
<feature type="region of interest" description="Disordered" evidence="6">
    <location>
        <begin position="154"/>
        <end position="221"/>
    </location>
</feature>
<dbReference type="EMBL" id="CAXHTA020000018">
    <property type="protein sequence ID" value="CAL5228496.1"/>
    <property type="molecule type" value="Genomic_DNA"/>
</dbReference>
<keyword evidence="10" id="KW-1185">Reference proteome</keyword>
<keyword evidence="4 7" id="KW-1133">Transmembrane helix</keyword>
<feature type="compositionally biased region" description="Basic and acidic residues" evidence="6">
    <location>
        <begin position="154"/>
        <end position="167"/>
    </location>
</feature>
<accession>A0ABP1G8G6</accession>
<feature type="transmembrane region" description="Helical" evidence="7">
    <location>
        <begin position="306"/>
        <end position="324"/>
    </location>
</feature>
<evidence type="ECO:0000256" key="6">
    <source>
        <dbReference type="SAM" id="MobiDB-lite"/>
    </source>
</evidence>
<comment type="similarity">
    <text evidence="2">Belongs to the MscS (TC 1.A.23) family.</text>
</comment>
<dbReference type="SUPFAM" id="SSF50182">
    <property type="entry name" value="Sm-like ribonucleoproteins"/>
    <property type="match status" value="1"/>
</dbReference>
<dbReference type="InterPro" id="IPR016688">
    <property type="entry name" value="MscS-like_plants/fungi"/>
</dbReference>
<evidence type="ECO:0000259" key="8">
    <source>
        <dbReference type="PROSITE" id="PS50222"/>
    </source>
</evidence>
<feature type="transmembrane region" description="Helical" evidence="7">
    <location>
        <begin position="330"/>
        <end position="352"/>
    </location>
</feature>
<dbReference type="Gene3D" id="2.30.30.60">
    <property type="match status" value="1"/>
</dbReference>
<keyword evidence="3 7" id="KW-0812">Transmembrane</keyword>
<evidence type="ECO:0000256" key="5">
    <source>
        <dbReference type="ARBA" id="ARBA00023136"/>
    </source>
</evidence>
<evidence type="ECO:0000256" key="3">
    <source>
        <dbReference type="ARBA" id="ARBA00022692"/>
    </source>
</evidence>
<reference evidence="9 10" key="1">
    <citation type="submission" date="2024-06" db="EMBL/GenBank/DDBJ databases">
        <authorList>
            <person name="Kraege A."/>
            <person name="Thomma B."/>
        </authorList>
    </citation>
    <scope>NUCLEOTIDE SEQUENCE [LARGE SCALE GENOMIC DNA]</scope>
</reference>
<evidence type="ECO:0000256" key="7">
    <source>
        <dbReference type="SAM" id="Phobius"/>
    </source>
</evidence>
<evidence type="ECO:0000256" key="1">
    <source>
        <dbReference type="ARBA" id="ARBA00004141"/>
    </source>
</evidence>
<feature type="transmembrane region" description="Helical" evidence="7">
    <location>
        <begin position="242"/>
        <end position="262"/>
    </location>
</feature>
<keyword evidence="5 7" id="KW-0472">Membrane</keyword>
<feature type="transmembrane region" description="Helical" evidence="7">
    <location>
        <begin position="274"/>
        <end position="294"/>
    </location>
</feature>
<feature type="transmembrane region" description="Helical" evidence="7">
    <location>
        <begin position="682"/>
        <end position="701"/>
    </location>
</feature>
<evidence type="ECO:0000313" key="10">
    <source>
        <dbReference type="Proteomes" id="UP001497392"/>
    </source>
</evidence>
<dbReference type="PANTHER" id="PTHR31618:SF1">
    <property type="entry name" value="EF-HAND DOMAIN-CONTAINING PROTEIN"/>
    <property type="match status" value="1"/>
</dbReference>
<organism evidence="9 10">
    <name type="scientific">Coccomyxa viridis</name>
    <dbReference type="NCBI Taxonomy" id="1274662"/>
    <lineage>
        <taxon>Eukaryota</taxon>
        <taxon>Viridiplantae</taxon>
        <taxon>Chlorophyta</taxon>
        <taxon>core chlorophytes</taxon>
        <taxon>Trebouxiophyceae</taxon>
        <taxon>Trebouxiophyceae incertae sedis</taxon>
        <taxon>Coccomyxaceae</taxon>
        <taxon>Coccomyxa</taxon>
    </lineage>
</organism>
<feature type="transmembrane region" description="Helical" evidence="7">
    <location>
        <begin position="707"/>
        <end position="729"/>
    </location>
</feature>
<dbReference type="Proteomes" id="UP001497392">
    <property type="component" value="Unassembled WGS sequence"/>
</dbReference>
<dbReference type="InterPro" id="IPR006685">
    <property type="entry name" value="MscS_channel_2nd"/>
</dbReference>
<dbReference type="InterPro" id="IPR023408">
    <property type="entry name" value="MscS_beta-dom_sf"/>
</dbReference>
<dbReference type="Pfam" id="PF00924">
    <property type="entry name" value="MS_channel_2nd"/>
    <property type="match status" value="1"/>
</dbReference>
<feature type="compositionally biased region" description="Polar residues" evidence="6">
    <location>
        <begin position="911"/>
        <end position="920"/>
    </location>
</feature>
<gene>
    <name evidence="9" type="primary">g11643</name>
    <name evidence="9" type="ORF">VP750_LOCUS10402</name>
</gene>
<evidence type="ECO:0000313" key="9">
    <source>
        <dbReference type="EMBL" id="CAL5228496.1"/>
    </source>
</evidence>
<proteinExistence type="inferred from homology"/>
<dbReference type="PROSITE" id="PS00018">
    <property type="entry name" value="EF_HAND_1"/>
    <property type="match status" value="1"/>
</dbReference>
<sequence length="920" mass="103103">MSADTQLLEILIAKDDGDSRGQPTDESEESDALLVEVPERAAASFSIGQTRALHGSSKKGILKKGEALRRASAGPELTSSPEGAPPQTAELSLDSLPSLPAATTRKSIHARWQEDRPPPLHTFKEYWDALPPLRPVPGRTRSLQLPLYHRGAHNVEPRAKSSKHPSDASEATSQRASKDMPAFAEFDRPTRRGSLAMPVAPRRADNPADDDVESHDSQSVYDAEEEGDYTRPLWRRGYFRRLILPFCLSMAMFVAAALVFRLTPHLSIWKFELWRWLMFIAGTVPLYGISRLSLHLLRWLQRTMCVGFFMALFAGLFQASIYGTGDLDVIYVYEFIIKTLGCVLLACSANVMKTLFAKLLSNHFYRDSYFEKMQDALCKASLATPSLNGKATSIRAASQAMLPRVSPRPFMPRPAMEQSARLGIDDAGRSHANQTNTPSITQNSPLFRDTFGMAQQDLHEPEGAGVHPALAFARRSSLLQPPAHRESIFGRPRKTDDGDASHRSAVEQSLQSITSLMSGEMHMQRSKRASRVRRASQIEYDDVVPVLPAKSMTHNKSFLDRLQRVEKHLRKNKLKLTLTQRLGNAQDEDDVSSQTEAKKLAFYLFWNCKASFDSTHVELDDLQLFLPEQQARDAMEAFDGDADGHISAEDLKEAVLQIYDNRSNLANTLKDTRTIVGKLERLLGICLQLIFVFFYLAIFNVNLTRTWVTVSSLLLSFVFVFGASIKSIYEAVVYLFVVRPFDVGDAVLLGPAQDWCNVEEITLMNTVFIRWDGHRILCPNSKLSADMFTNVTRSQKKGESYRILIDISADMGIFARMNEVVREHVQASPLDFTGDSTVHANMGSDPMKLAMNIWWSYCYNSTSGRLMQARTDLLLVIVEQLQKEGVLYTLPPYQDGNSGGRYLPEDGDPNVQPQNVKNNL</sequence>